<evidence type="ECO:0000313" key="9">
    <source>
        <dbReference type="Proteomes" id="UP000016587"/>
    </source>
</evidence>
<dbReference type="GO" id="GO:0051087">
    <property type="term" value="F:protein-folding chaperone binding"/>
    <property type="evidence" value="ECO:0007669"/>
    <property type="project" value="InterPro"/>
</dbReference>
<sequence length="200" mass="21840">MTNDGAASQGRTIPVTDLDDQPSSNVPTGEAPPNLLELALSDEELKTLCADRLCPSCTDKTVADDAKLRMLAEMDNYKKRLQREKDDFVKFANEKLVADLIPALDAMDLALMHGGKVAACKDVVMGVEMTRKMFLDILSQHGLCPVGAVGEEFTPERHEALGEEPREDMAPGLVCQLISRGYILKERLVRPAKVMVSGAK</sequence>
<dbReference type="InterPro" id="IPR009012">
    <property type="entry name" value="GrpE_head"/>
</dbReference>
<proteinExistence type="inferred from homology"/>
<gene>
    <name evidence="3" type="primary">grpE</name>
    <name evidence="8" type="ORF">DGI_3206</name>
</gene>
<dbReference type="PRINTS" id="PR00773">
    <property type="entry name" value="GRPEPROTEIN"/>
</dbReference>
<dbReference type="Pfam" id="PF01025">
    <property type="entry name" value="GrpE"/>
    <property type="match status" value="1"/>
</dbReference>
<accession>T2GFJ8</accession>
<dbReference type="PROSITE" id="PS01071">
    <property type="entry name" value="GRPE"/>
    <property type="match status" value="1"/>
</dbReference>
<dbReference type="GO" id="GO:0005737">
    <property type="term" value="C:cytoplasm"/>
    <property type="evidence" value="ECO:0007669"/>
    <property type="project" value="UniProtKB-SubCell"/>
</dbReference>
<reference evidence="8 9" key="1">
    <citation type="journal article" date="2013" name="J. Bacteriol.">
        <title>Roles of HynAB and Ech, the only two hydrogenases found in the model sulfate reducer Desulfovibrio gigas.</title>
        <authorList>
            <person name="Morais-Silva F.O."/>
            <person name="Santos C.I."/>
            <person name="Rodrigues R."/>
            <person name="Pereira I.A."/>
            <person name="Rodrigues-Pousada C."/>
        </authorList>
    </citation>
    <scope>NUCLEOTIDE SEQUENCE [LARGE SCALE GENOMIC DNA]</scope>
    <source>
        <strain evidence="9">ATCC 19364 / DSM 1382 / NCIMB 9332 / VKM B-1759</strain>
    </source>
</reference>
<dbReference type="InterPro" id="IPR013805">
    <property type="entry name" value="GrpE_CC"/>
</dbReference>
<keyword evidence="3" id="KW-0963">Cytoplasm</keyword>
<dbReference type="AlphaFoldDB" id="T2GFJ8"/>
<dbReference type="PANTHER" id="PTHR21237:SF23">
    <property type="entry name" value="GRPE PROTEIN HOMOLOG, MITOCHONDRIAL"/>
    <property type="match status" value="1"/>
</dbReference>
<reference evidence="9" key="2">
    <citation type="submission" date="2013-07" db="EMBL/GenBank/DDBJ databases">
        <authorList>
            <person name="Morais-Silva F.O."/>
            <person name="Rezende A.M."/>
            <person name="Pimentel C."/>
            <person name="Resende D.M."/>
            <person name="Santos C.I."/>
            <person name="Clemente C."/>
            <person name="de Oliveira L.M."/>
            <person name="da Silva S.M."/>
            <person name="Costa D.A."/>
            <person name="Varela-Raposo A."/>
            <person name="Horacio E.C.A."/>
            <person name="Matos M."/>
            <person name="Flores O."/>
            <person name="Ruiz J.C."/>
            <person name="Rodrigues-Pousada C."/>
        </authorList>
    </citation>
    <scope>NUCLEOTIDE SEQUENCE [LARGE SCALE GENOMIC DNA]</scope>
    <source>
        <strain evidence="9">ATCC 19364 / DSM 1382 / NCIMB 9332 / VKM B-1759</strain>
    </source>
</reference>
<dbReference type="STRING" id="1121448.DGI_3206"/>
<comment type="subunit">
    <text evidence="3">Homodimer.</text>
</comment>
<dbReference type="CDD" id="cd00446">
    <property type="entry name" value="GrpE"/>
    <property type="match status" value="1"/>
</dbReference>
<evidence type="ECO:0000256" key="2">
    <source>
        <dbReference type="ARBA" id="ARBA00023186"/>
    </source>
</evidence>
<dbReference type="eggNOG" id="COG0576">
    <property type="taxonomic scope" value="Bacteria"/>
</dbReference>
<feature type="coiled-coil region" evidence="6">
    <location>
        <begin position="67"/>
        <end position="94"/>
    </location>
</feature>
<keyword evidence="3 4" id="KW-0346">Stress response</keyword>
<feature type="region of interest" description="Disordered" evidence="7">
    <location>
        <begin position="1"/>
        <end position="33"/>
    </location>
</feature>
<dbReference type="GO" id="GO:0006457">
    <property type="term" value="P:protein folding"/>
    <property type="evidence" value="ECO:0007669"/>
    <property type="project" value="InterPro"/>
</dbReference>
<dbReference type="GO" id="GO:0051082">
    <property type="term" value="F:unfolded protein binding"/>
    <property type="evidence" value="ECO:0007669"/>
    <property type="project" value="TreeGrafter"/>
</dbReference>
<dbReference type="GO" id="GO:0042803">
    <property type="term" value="F:protein homodimerization activity"/>
    <property type="evidence" value="ECO:0007669"/>
    <property type="project" value="InterPro"/>
</dbReference>
<dbReference type="EMBL" id="CP006585">
    <property type="protein sequence ID" value="AGW14911.1"/>
    <property type="molecule type" value="Genomic_DNA"/>
</dbReference>
<evidence type="ECO:0000256" key="3">
    <source>
        <dbReference type="HAMAP-Rule" id="MF_01151"/>
    </source>
</evidence>
<comment type="similarity">
    <text evidence="1 3 5">Belongs to the GrpE family.</text>
</comment>
<dbReference type="SUPFAM" id="SSF58014">
    <property type="entry name" value="Coiled-coil domain of nucleotide exchange factor GrpE"/>
    <property type="match status" value="1"/>
</dbReference>
<keyword evidence="2 3" id="KW-0143">Chaperone</keyword>
<evidence type="ECO:0000256" key="5">
    <source>
        <dbReference type="RuleBase" id="RU004478"/>
    </source>
</evidence>
<dbReference type="Proteomes" id="UP000016587">
    <property type="component" value="Chromosome"/>
</dbReference>
<dbReference type="PATRIC" id="fig|1121448.10.peg.3163"/>
<organism evidence="8 9">
    <name type="scientific">Megalodesulfovibrio gigas (strain ATCC 19364 / DSM 1382 / NCIMB 9332 / VKM B-1759)</name>
    <name type="common">Desulfovibrio gigas</name>
    <dbReference type="NCBI Taxonomy" id="1121448"/>
    <lineage>
        <taxon>Bacteria</taxon>
        <taxon>Pseudomonadati</taxon>
        <taxon>Thermodesulfobacteriota</taxon>
        <taxon>Desulfovibrionia</taxon>
        <taxon>Desulfovibrionales</taxon>
        <taxon>Desulfovibrionaceae</taxon>
        <taxon>Megalodesulfovibrio</taxon>
    </lineage>
</organism>
<evidence type="ECO:0000256" key="1">
    <source>
        <dbReference type="ARBA" id="ARBA00009054"/>
    </source>
</evidence>
<dbReference type="Gene3D" id="3.90.20.20">
    <property type="match status" value="1"/>
</dbReference>
<dbReference type="PANTHER" id="PTHR21237">
    <property type="entry name" value="GRPE PROTEIN"/>
    <property type="match status" value="1"/>
</dbReference>
<feature type="compositionally biased region" description="Polar residues" evidence="7">
    <location>
        <begin position="1"/>
        <end position="11"/>
    </location>
</feature>
<evidence type="ECO:0000256" key="7">
    <source>
        <dbReference type="SAM" id="MobiDB-lite"/>
    </source>
</evidence>
<dbReference type="GO" id="GO:0000774">
    <property type="term" value="F:adenyl-nucleotide exchange factor activity"/>
    <property type="evidence" value="ECO:0007669"/>
    <property type="project" value="InterPro"/>
</dbReference>
<dbReference type="SUPFAM" id="SSF51064">
    <property type="entry name" value="Head domain of nucleotide exchange factor GrpE"/>
    <property type="match status" value="1"/>
</dbReference>
<name>T2GFJ8_MEGG1</name>
<evidence type="ECO:0000256" key="6">
    <source>
        <dbReference type="SAM" id="Coils"/>
    </source>
</evidence>
<evidence type="ECO:0000256" key="4">
    <source>
        <dbReference type="RuleBase" id="RU000639"/>
    </source>
</evidence>
<protein>
    <recommendedName>
        <fullName evidence="3 4">Protein GrpE</fullName>
    </recommendedName>
    <alternativeName>
        <fullName evidence="3">HSP-70 cofactor</fullName>
    </alternativeName>
</protein>
<comment type="function">
    <text evidence="3 4">Participates actively in the response to hyperosmotic and heat shock by preventing the aggregation of stress-denatured proteins, in association with DnaK and GrpE. It is the nucleotide exchange factor for DnaK and may function as a thermosensor. Unfolded proteins bind initially to DnaJ; upon interaction with the DnaJ-bound protein, DnaK hydrolyzes its bound ATP, resulting in the formation of a stable complex. GrpE releases ADP from DnaK; ATP binding to DnaK triggers the release of the substrate protein, thus completing the reaction cycle. Several rounds of ATP-dependent interactions between DnaJ, DnaK and GrpE are required for fully efficient folding.</text>
</comment>
<dbReference type="OrthoDB" id="9789811at2"/>
<keyword evidence="9" id="KW-1185">Reference proteome</keyword>
<dbReference type="RefSeq" id="WP_021762004.1">
    <property type="nucleotide sequence ID" value="NC_022444.1"/>
</dbReference>
<evidence type="ECO:0000313" key="8">
    <source>
        <dbReference type="EMBL" id="AGW14911.1"/>
    </source>
</evidence>
<dbReference type="InterPro" id="IPR000740">
    <property type="entry name" value="GrpE"/>
</dbReference>
<dbReference type="KEGG" id="dgg:DGI_3206"/>
<dbReference type="HOGENOM" id="CLU_057217_6_3_7"/>
<dbReference type="Gene3D" id="2.30.22.10">
    <property type="entry name" value="Head domain of nucleotide exchange factor GrpE"/>
    <property type="match status" value="1"/>
</dbReference>
<dbReference type="HAMAP" id="MF_01151">
    <property type="entry name" value="GrpE"/>
    <property type="match status" value="1"/>
</dbReference>
<comment type="subcellular location">
    <subcellularLocation>
        <location evidence="3">Cytoplasm</location>
    </subcellularLocation>
</comment>
<keyword evidence="6" id="KW-0175">Coiled coil</keyword>